<protein>
    <submittedName>
        <fullName evidence="1">Uncharacterized protein</fullName>
    </submittedName>
</protein>
<accession>A0A432ZTU3</accession>
<dbReference type="EMBL" id="PIQH01000001">
    <property type="protein sequence ID" value="RUO81262.1"/>
    <property type="molecule type" value="Genomic_DNA"/>
</dbReference>
<dbReference type="RefSeq" id="WP_126840608.1">
    <property type="nucleotide sequence ID" value="NZ_PIQH01000001.1"/>
</dbReference>
<sequence>MLKRRQLEFFTIIFATLMLLPTNLLAQEYLKTSHLYPQTTQADWIVSYSESYRENSAPYDLYEKITAFGDDETAIVNRMGSPKERFEWKVENRHEPEYMNTVVTLVYDGLVIELLESKYKTFVKRVYLSSCEINSVFQNYMCKPIATVINQLGKPTVRQNDELIYTLQHGDVGANPMRLGIANGEISWIYLRNYID</sequence>
<proteinExistence type="predicted"/>
<organism evidence="1 2">
    <name type="scientific">Idiomarina tyrosinivorans</name>
    <dbReference type="NCBI Taxonomy" id="1445662"/>
    <lineage>
        <taxon>Bacteria</taxon>
        <taxon>Pseudomonadati</taxon>
        <taxon>Pseudomonadota</taxon>
        <taxon>Gammaproteobacteria</taxon>
        <taxon>Alteromonadales</taxon>
        <taxon>Idiomarinaceae</taxon>
        <taxon>Idiomarina</taxon>
    </lineage>
</organism>
<gene>
    <name evidence="1" type="ORF">CWI84_00430</name>
</gene>
<comment type="caution">
    <text evidence="1">The sequence shown here is derived from an EMBL/GenBank/DDBJ whole genome shotgun (WGS) entry which is preliminary data.</text>
</comment>
<evidence type="ECO:0000313" key="2">
    <source>
        <dbReference type="Proteomes" id="UP000287996"/>
    </source>
</evidence>
<name>A0A432ZTU3_9GAMM</name>
<keyword evidence="2" id="KW-1185">Reference proteome</keyword>
<reference evidence="1 2" key="1">
    <citation type="journal article" date="2011" name="Front. Microbiol.">
        <title>Genomic signatures of strain selection and enhancement in Bacillus atrophaeus var. globigii, a historical biowarfare simulant.</title>
        <authorList>
            <person name="Gibbons H.S."/>
            <person name="Broomall S.M."/>
            <person name="McNew L.A."/>
            <person name="Daligault H."/>
            <person name="Chapman C."/>
            <person name="Bruce D."/>
            <person name="Karavis M."/>
            <person name="Krepps M."/>
            <person name="McGregor P.A."/>
            <person name="Hong C."/>
            <person name="Park K.H."/>
            <person name="Akmal A."/>
            <person name="Feldman A."/>
            <person name="Lin J.S."/>
            <person name="Chang W.E."/>
            <person name="Higgs B.W."/>
            <person name="Demirev P."/>
            <person name="Lindquist J."/>
            <person name="Liem A."/>
            <person name="Fochler E."/>
            <person name="Read T.D."/>
            <person name="Tapia R."/>
            <person name="Johnson S."/>
            <person name="Bishop-Lilly K.A."/>
            <person name="Detter C."/>
            <person name="Han C."/>
            <person name="Sozhamannan S."/>
            <person name="Rosenzweig C.N."/>
            <person name="Skowronski E.W."/>
        </authorList>
    </citation>
    <scope>NUCLEOTIDE SEQUENCE [LARGE SCALE GENOMIC DNA]</scope>
    <source>
        <strain evidence="1 2">CC-PW-9</strain>
    </source>
</reference>
<dbReference type="AlphaFoldDB" id="A0A432ZTU3"/>
<dbReference type="OrthoDB" id="6236504at2"/>
<evidence type="ECO:0000313" key="1">
    <source>
        <dbReference type="EMBL" id="RUO81262.1"/>
    </source>
</evidence>
<dbReference type="Proteomes" id="UP000287996">
    <property type="component" value="Unassembled WGS sequence"/>
</dbReference>